<sequence length="399" mass="44543">MVIATRLRRRGEDGTNGLACLLCRIWKRHTMGDKFLTIITVLLLIDTIRVVVYPPQPKSSAAFIMTGFTNDVEAKWKTTLKSTGDSARSFLGLRGSSTEKSNDNTAKDKKDEVEMPREDAHQVANTTALAVKAQGFDLFPRPEDCKEDMLKKIRDSGMDGSGCAGPAYAQSCSHTMLTMKAGGRNPTWLKGYMEQLQKLRTNDDHSFVGIMMGDCGELEKRTSFDSQDGSAKEAALKNPKVLCQRGAMNMEKWNVTVTAASVVSPAMAIPKYHLVDMDAFVYGGGLHDTIKDFVVFSNPDELEGGEVTLARTRYFEFDYEWKGQWEKTTLKPKIRAYDDLGFSCYWAGNSKLWRIDGCWQDSYDFKSWSALACVNRNLAPDLAKQMDTVFTETLKAGKA</sequence>
<feature type="region of interest" description="Disordered" evidence="1">
    <location>
        <begin position="91"/>
        <end position="117"/>
    </location>
</feature>
<reference evidence="3" key="1">
    <citation type="submission" date="2021-01" db="EMBL/GenBank/DDBJ databases">
        <authorList>
            <person name="Corre E."/>
            <person name="Pelletier E."/>
            <person name="Niang G."/>
            <person name="Scheremetjew M."/>
            <person name="Finn R."/>
            <person name="Kale V."/>
            <person name="Holt S."/>
            <person name="Cochrane G."/>
            <person name="Meng A."/>
            <person name="Brown T."/>
            <person name="Cohen L."/>
        </authorList>
    </citation>
    <scope>NUCLEOTIDE SEQUENCE</scope>
    <source>
        <strain evidence="3">Grunow 1884</strain>
    </source>
</reference>
<feature type="transmembrane region" description="Helical" evidence="2">
    <location>
        <begin position="35"/>
        <end position="53"/>
    </location>
</feature>
<keyword evidence="2" id="KW-0812">Transmembrane</keyword>
<gene>
    <name evidence="3" type="ORF">OSIN01602_LOCUS7225</name>
</gene>
<evidence type="ECO:0000256" key="2">
    <source>
        <dbReference type="SAM" id="Phobius"/>
    </source>
</evidence>
<accession>A0A7S1ZBL7</accession>
<proteinExistence type="predicted"/>
<evidence type="ECO:0000313" key="3">
    <source>
        <dbReference type="EMBL" id="CAD9333665.1"/>
    </source>
</evidence>
<evidence type="ECO:0000256" key="1">
    <source>
        <dbReference type="SAM" id="MobiDB-lite"/>
    </source>
</evidence>
<protein>
    <submittedName>
        <fullName evidence="3">Uncharacterized protein</fullName>
    </submittedName>
</protein>
<name>A0A7S1ZBL7_TRICV</name>
<dbReference type="EMBL" id="HBGO01012951">
    <property type="protein sequence ID" value="CAD9333665.1"/>
    <property type="molecule type" value="Transcribed_RNA"/>
</dbReference>
<dbReference type="AlphaFoldDB" id="A0A7S1ZBL7"/>
<keyword evidence="2" id="KW-1133">Transmembrane helix</keyword>
<keyword evidence="2" id="KW-0472">Membrane</keyword>
<organism evidence="3">
    <name type="scientific">Trieres chinensis</name>
    <name type="common">Marine centric diatom</name>
    <name type="synonym">Odontella sinensis</name>
    <dbReference type="NCBI Taxonomy" id="1514140"/>
    <lineage>
        <taxon>Eukaryota</taxon>
        <taxon>Sar</taxon>
        <taxon>Stramenopiles</taxon>
        <taxon>Ochrophyta</taxon>
        <taxon>Bacillariophyta</taxon>
        <taxon>Mediophyceae</taxon>
        <taxon>Biddulphiophycidae</taxon>
        <taxon>Eupodiscales</taxon>
        <taxon>Parodontellaceae</taxon>
        <taxon>Trieres</taxon>
    </lineage>
</organism>
<feature type="compositionally biased region" description="Basic and acidic residues" evidence="1">
    <location>
        <begin position="100"/>
        <end position="117"/>
    </location>
</feature>